<dbReference type="Proteomes" id="UP001066276">
    <property type="component" value="Chromosome 1_1"/>
</dbReference>
<reference evidence="2" key="1">
    <citation type="journal article" date="2022" name="bioRxiv">
        <title>Sequencing and chromosome-scale assembly of the giantPleurodeles waltlgenome.</title>
        <authorList>
            <person name="Brown T."/>
            <person name="Elewa A."/>
            <person name="Iarovenko S."/>
            <person name="Subramanian E."/>
            <person name="Araus A.J."/>
            <person name="Petzold A."/>
            <person name="Susuki M."/>
            <person name="Suzuki K.-i.T."/>
            <person name="Hayashi T."/>
            <person name="Toyoda A."/>
            <person name="Oliveira C."/>
            <person name="Osipova E."/>
            <person name="Leigh N.D."/>
            <person name="Simon A."/>
            <person name="Yun M.H."/>
        </authorList>
    </citation>
    <scope>NUCLEOTIDE SEQUENCE</scope>
    <source>
        <strain evidence="2">20211129_DDA</strain>
        <tissue evidence="2">Liver</tissue>
    </source>
</reference>
<sequence length="86" mass="9187">MDTISGPDVLQSGTNQSEFPGEEGQKKALRTATDGSSEEEKPEKGERDGESDSGGNGERNTRSDGGSEDSRPRERDGDEELGDGRE</sequence>
<feature type="region of interest" description="Disordered" evidence="1">
    <location>
        <begin position="1"/>
        <end position="86"/>
    </location>
</feature>
<name>A0AAV7WZ36_PLEWA</name>
<protein>
    <submittedName>
        <fullName evidence="2">Uncharacterized protein</fullName>
    </submittedName>
</protein>
<keyword evidence="3" id="KW-1185">Reference proteome</keyword>
<accession>A0AAV7WZ36</accession>
<evidence type="ECO:0000313" key="3">
    <source>
        <dbReference type="Proteomes" id="UP001066276"/>
    </source>
</evidence>
<dbReference type="AlphaFoldDB" id="A0AAV7WZ36"/>
<dbReference type="EMBL" id="JANPWB010000001">
    <property type="protein sequence ID" value="KAJ1217275.1"/>
    <property type="molecule type" value="Genomic_DNA"/>
</dbReference>
<feature type="compositionally biased region" description="Basic and acidic residues" evidence="1">
    <location>
        <begin position="38"/>
        <end position="50"/>
    </location>
</feature>
<comment type="caution">
    <text evidence="2">The sequence shown here is derived from an EMBL/GenBank/DDBJ whole genome shotgun (WGS) entry which is preliminary data.</text>
</comment>
<feature type="compositionally biased region" description="Basic and acidic residues" evidence="1">
    <location>
        <begin position="68"/>
        <end position="86"/>
    </location>
</feature>
<evidence type="ECO:0000256" key="1">
    <source>
        <dbReference type="SAM" id="MobiDB-lite"/>
    </source>
</evidence>
<proteinExistence type="predicted"/>
<organism evidence="2 3">
    <name type="scientific">Pleurodeles waltl</name>
    <name type="common">Iberian ribbed newt</name>
    <dbReference type="NCBI Taxonomy" id="8319"/>
    <lineage>
        <taxon>Eukaryota</taxon>
        <taxon>Metazoa</taxon>
        <taxon>Chordata</taxon>
        <taxon>Craniata</taxon>
        <taxon>Vertebrata</taxon>
        <taxon>Euteleostomi</taxon>
        <taxon>Amphibia</taxon>
        <taxon>Batrachia</taxon>
        <taxon>Caudata</taxon>
        <taxon>Salamandroidea</taxon>
        <taxon>Salamandridae</taxon>
        <taxon>Pleurodelinae</taxon>
        <taxon>Pleurodeles</taxon>
    </lineage>
</organism>
<evidence type="ECO:0000313" key="2">
    <source>
        <dbReference type="EMBL" id="KAJ1217275.1"/>
    </source>
</evidence>
<gene>
    <name evidence="2" type="ORF">NDU88_004869</name>
</gene>